<dbReference type="PANTHER" id="PTHR35802:SF1">
    <property type="entry name" value="PROTEASE SYNTHASE AND SPORULATION PROTEIN PAI 2"/>
    <property type="match status" value="1"/>
</dbReference>
<protein>
    <submittedName>
        <fullName evidence="1">FMN-binding negative transcriptional regulator</fullName>
    </submittedName>
</protein>
<organism evidence="1 2">
    <name type="scientific">Chitinibacter bivalviorum</name>
    <dbReference type="NCBI Taxonomy" id="2739434"/>
    <lineage>
        <taxon>Bacteria</taxon>
        <taxon>Pseudomonadati</taxon>
        <taxon>Pseudomonadota</taxon>
        <taxon>Betaproteobacteria</taxon>
        <taxon>Neisseriales</taxon>
        <taxon>Chitinibacteraceae</taxon>
        <taxon>Chitinibacter</taxon>
    </lineage>
</organism>
<name>A0A7H9BLF0_9NEIS</name>
<dbReference type="Gene3D" id="2.30.110.10">
    <property type="entry name" value="Electron Transport, Fmn-binding Protein, Chain A"/>
    <property type="match status" value="1"/>
</dbReference>
<reference evidence="1 2" key="1">
    <citation type="submission" date="2020-07" db="EMBL/GenBank/DDBJ databases">
        <title>Complete genome sequence of Chitinibacter sp. 2T18.</title>
        <authorList>
            <person name="Bae J.-W."/>
            <person name="Choi J.-W."/>
        </authorList>
    </citation>
    <scope>NUCLEOTIDE SEQUENCE [LARGE SCALE GENOMIC DNA]</scope>
    <source>
        <strain evidence="1 2">2T18</strain>
    </source>
</reference>
<dbReference type="SUPFAM" id="SSF50475">
    <property type="entry name" value="FMN-binding split barrel"/>
    <property type="match status" value="1"/>
</dbReference>
<dbReference type="AlphaFoldDB" id="A0A7H9BLF0"/>
<sequence>MYTPNHFKSPNRESELQLIADFPLATLVLNSPNGLDANLIPLYWFADESDGGRFGVLRGHVARANPLWQQAGAEVLAIFQSPSHYISPGYYPSKARDPRVVPTWNYSTVQVRGELKVLESSEALLSLLTKVTTHHEQGSASPWQLSDAPAPYLDKMLAAIVGIEIKISSSISGKFKQSQNQSAENQAGVREALAANLGR</sequence>
<dbReference type="InterPro" id="IPR012349">
    <property type="entry name" value="Split_barrel_FMN-bd"/>
</dbReference>
<dbReference type="KEGG" id="chiz:HQ393_14800"/>
<dbReference type="PANTHER" id="PTHR35802">
    <property type="entry name" value="PROTEASE SYNTHASE AND SPORULATION PROTEIN PAI 2"/>
    <property type="match status" value="1"/>
</dbReference>
<dbReference type="Pfam" id="PF04299">
    <property type="entry name" value="FMN_bind_2"/>
    <property type="match status" value="1"/>
</dbReference>
<proteinExistence type="predicted"/>
<dbReference type="PIRSF" id="PIRSF010372">
    <property type="entry name" value="PaiB"/>
    <property type="match status" value="1"/>
</dbReference>
<dbReference type="Proteomes" id="UP000509597">
    <property type="component" value="Chromosome"/>
</dbReference>
<evidence type="ECO:0000313" key="2">
    <source>
        <dbReference type="Proteomes" id="UP000509597"/>
    </source>
</evidence>
<gene>
    <name evidence="1" type="ORF">HQ393_14800</name>
</gene>
<keyword evidence="2" id="KW-1185">Reference proteome</keyword>
<accession>A0A7H9BLF0</accession>
<dbReference type="RefSeq" id="WP_179356029.1">
    <property type="nucleotide sequence ID" value="NZ_CP058627.1"/>
</dbReference>
<dbReference type="EMBL" id="CP058627">
    <property type="protein sequence ID" value="QLG89413.1"/>
    <property type="molecule type" value="Genomic_DNA"/>
</dbReference>
<dbReference type="InterPro" id="IPR007396">
    <property type="entry name" value="TR_PAI2-type"/>
</dbReference>
<evidence type="ECO:0000313" key="1">
    <source>
        <dbReference type="EMBL" id="QLG89413.1"/>
    </source>
</evidence>